<dbReference type="KEGG" id="aba:Acid345_4103"/>
<comment type="catalytic activity">
    <reaction evidence="9">
        <text>S-methyl-5'-thioadenosine + phosphate = 5-(methylsulfanyl)-alpha-D-ribose 1-phosphate + adenine</text>
        <dbReference type="Rhea" id="RHEA:11852"/>
        <dbReference type="ChEBI" id="CHEBI:16708"/>
        <dbReference type="ChEBI" id="CHEBI:17509"/>
        <dbReference type="ChEBI" id="CHEBI:43474"/>
        <dbReference type="ChEBI" id="CHEBI:58533"/>
        <dbReference type="EC" id="2.4.2.28"/>
    </reaction>
    <physiologicalReaction direction="left-to-right" evidence="9">
        <dbReference type="Rhea" id="RHEA:11853"/>
    </physiologicalReaction>
</comment>
<dbReference type="Gene3D" id="3.60.140.10">
    <property type="entry name" value="CNF1/YfiH-like putative cysteine hydrolases"/>
    <property type="match status" value="1"/>
</dbReference>
<reference evidence="11 12" key="1">
    <citation type="journal article" date="2009" name="Appl. Environ. Microbiol.">
        <title>Three genomes from the phylum Acidobacteria provide insight into the lifestyles of these microorganisms in soils.</title>
        <authorList>
            <person name="Ward N.L."/>
            <person name="Challacombe J.F."/>
            <person name="Janssen P.H."/>
            <person name="Henrissat B."/>
            <person name="Coutinho P.M."/>
            <person name="Wu M."/>
            <person name="Xie G."/>
            <person name="Haft D.H."/>
            <person name="Sait M."/>
            <person name="Badger J."/>
            <person name="Barabote R.D."/>
            <person name="Bradley B."/>
            <person name="Brettin T.S."/>
            <person name="Brinkac L.M."/>
            <person name="Bruce D."/>
            <person name="Creasy T."/>
            <person name="Daugherty S.C."/>
            <person name="Davidsen T.M."/>
            <person name="DeBoy R.T."/>
            <person name="Detter J.C."/>
            <person name="Dodson R.J."/>
            <person name="Durkin A.S."/>
            <person name="Ganapathy A."/>
            <person name="Gwinn-Giglio M."/>
            <person name="Han C.S."/>
            <person name="Khouri H."/>
            <person name="Kiss H."/>
            <person name="Kothari S.P."/>
            <person name="Madupu R."/>
            <person name="Nelson K.E."/>
            <person name="Nelson W.C."/>
            <person name="Paulsen I."/>
            <person name="Penn K."/>
            <person name="Ren Q."/>
            <person name="Rosovitz M.J."/>
            <person name="Selengut J.D."/>
            <person name="Shrivastava S."/>
            <person name="Sullivan S.A."/>
            <person name="Tapia R."/>
            <person name="Thompson L.S."/>
            <person name="Watkins K.L."/>
            <person name="Yang Q."/>
            <person name="Yu C."/>
            <person name="Zafar N."/>
            <person name="Zhou L."/>
            <person name="Kuske C.R."/>
        </authorList>
    </citation>
    <scope>NUCLEOTIDE SEQUENCE [LARGE SCALE GENOMIC DNA]</scope>
    <source>
        <strain evidence="11 12">Ellin345</strain>
    </source>
</reference>
<dbReference type="InterPro" id="IPR011324">
    <property type="entry name" value="Cytotoxic_necrot_fac-like_cat"/>
</dbReference>
<dbReference type="PANTHER" id="PTHR30616:SF2">
    <property type="entry name" value="PURINE NUCLEOSIDE PHOSPHORYLASE LACC1"/>
    <property type="match status" value="1"/>
</dbReference>
<keyword evidence="3" id="KW-0808">Transferase</keyword>
<dbReference type="InterPro" id="IPR003730">
    <property type="entry name" value="Cu_polyphenol_OxRdtase"/>
</dbReference>
<comment type="catalytic activity">
    <reaction evidence="1">
        <text>inosine + phosphate = alpha-D-ribose 1-phosphate + hypoxanthine</text>
        <dbReference type="Rhea" id="RHEA:27646"/>
        <dbReference type="ChEBI" id="CHEBI:17368"/>
        <dbReference type="ChEBI" id="CHEBI:17596"/>
        <dbReference type="ChEBI" id="CHEBI:43474"/>
        <dbReference type="ChEBI" id="CHEBI:57720"/>
        <dbReference type="EC" id="2.4.2.1"/>
    </reaction>
    <physiologicalReaction direction="left-to-right" evidence="1">
        <dbReference type="Rhea" id="RHEA:27647"/>
    </physiologicalReaction>
</comment>
<keyword evidence="6" id="KW-0862">Zinc</keyword>
<dbReference type="CDD" id="cd16833">
    <property type="entry name" value="YfiH"/>
    <property type="match status" value="1"/>
</dbReference>
<evidence type="ECO:0000256" key="7">
    <source>
        <dbReference type="ARBA" id="ARBA00047989"/>
    </source>
</evidence>
<dbReference type="PANTHER" id="PTHR30616">
    <property type="entry name" value="UNCHARACTERIZED PROTEIN YFIH"/>
    <property type="match status" value="1"/>
</dbReference>
<dbReference type="NCBIfam" id="TIGR00726">
    <property type="entry name" value="peptidoglycan editing factor PgeF"/>
    <property type="match status" value="1"/>
</dbReference>
<dbReference type="Pfam" id="PF02578">
    <property type="entry name" value="Cu-oxidase_4"/>
    <property type="match status" value="1"/>
</dbReference>
<evidence type="ECO:0000256" key="3">
    <source>
        <dbReference type="ARBA" id="ARBA00022679"/>
    </source>
</evidence>
<evidence type="ECO:0000256" key="1">
    <source>
        <dbReference type="ARBA" id="ARBA00000553"/>
    </source>
</evidence>
<evidence type="ECO:0000313" key="12">
    <source>
        <dbReference type="Proteomes" id="UP000002432"/>
    </source>
</evidence>
<name>Q1IJ47_KORVE</name>
<evidence type="ECO:0000256" key="6">
    <source>
        <dbReference type="ARBA" id="ARBA00022833"/>
    </source>
</evidence>
<keyword evidence="4" id="KW-0479">Metal-binding</keyword>
<dbReference type="EnsemblBacteria" id="ABF43103">
    <property type="protein sequence ID" value="ABF43103"/>
    <property type="gene ID" value="Acid345_4103"/>
</dbReference>
<evidence type="ECO:0000313" key="11">
    <source>
        <dbReference type="EMBL" id="ABF43103.1"/>
    </source>
</evidence>
<sequence length="299" mass="32917">MPTVVKTTRKTATKTKSKLEVLRAPNFNLPWLVHGFSTRGGGGSDVYGKGSLNLGITEHDSRENVERNRALFAQAMGAGDAKSHWPIVQMKQVHSGVVHKVDGPIAEQLTGDGLITNVPELLIGIKTADCIPVLVVDTKKRAVGAFHAGWRGTVARIVEKGIGEMRRHYGSNPRDIQAAIGPAIGKCCYTVGEELIHSFESQFAYAKELFNEEYDFESLHNKYPMLFLNQRAPGHGEPATKIQLDLVEANRRQLLDARVPAANIYAFDACTSCDTKRFFSHRAEFGKTGRMMAAIGIRK</sequence>
<dbReference type="GO" id="GO:0017061">
    <property type="term" value="F:S-methyl-5-thioadenosine phosphorylase activity"/>
    <property type="evidence" value="ECO:0007669"/>
    <property type="project" value="UniProtKB-EC"/>
</dbReference>
<proteinExistence type="inferred from homology"/>
<evidence type="ECO:0000256" key="2">
    <source>
        <dbReference type="ARBA" id="ARBA00007353"/>
    </source>
</evidence>
<evidence type="ECO:0000256" key="8">
    <source>
        <dbReference type="ARBA" id="ARBA00048968"/>
    </source>
</evidence>
<evidence type="ECO:0000256" key="4">
    <source>
        <dbReference type="ARBA" id="ARBA00022723"/>
    </source>
</evidence>
<dbReference type="GO" id="GO:0005507">
    <property type="term" value="F:copper ion binding"/>
    <property type="evidence" value="ECO:0007669"/>
    <property type="project" value="TreeGrafter"/>
</dbReference>
<dbReference type="AlphaFoldDB" id="Q1IJ47"/>
<comment type="catalytic activity">
    <reaction evidence="8">
        <text>adenosine + phosphate = alpha-D-ribose 1-phosphate + adenine</text>
        <dbReference type="Rhea" id="RHEA:27642"/>
        <dbReference type="ChEBI" id="CHEBI:16335"/>
        <dbReference type="ChEBI" id="CHEBI:16708"/>
        <dbReference type="ChEBI" id="CHEBI:43474"/>
        <dbReference type="ChEBI" id="CHEBI:57720"/>
        <dbReference type="EC" id="2.4.2.1"/>
    </reaction>
    <physiologicalReaction direction="left-to-right" evidence="8">
        <dbReference type="Rhea" id="RHEA:27643"/>
    </physiologicalReaction>
</comment>
<keyword evidence="5" id="KW-0378">Hydrolase</keyword>
<accession>Q1IJ47</accession>
<evidence type="ECO:0000256" key="9">
    <source>
        <dbReference type="ARBA" id="ARBA00049893"/>
    </source>
</evidence>
<evidence type="ECO:0000256" key="5">
    <source>
        <dbReference type="ARBA" id="ARBA00022801"/>
    </source>
</evidence>
<comment type="catalytic activity">
    <reaction evidence="7">
        <text>adenosine + H2O + H(+) = inosine + NH4(+)</text>
        <dbReference type="Rhea" id="RHEA:24408"/>
        <dbReference type="ChEBI" id="CHEBI:15377"/>
        <dbReference type="ChEBI" id="CHEBI:15378"/>
        <dbReference type="ChEBI" id="CHEBI:16335"/>
        <dbReference type="ChEBI" id="CHEBI:17596"/>
        <dbReference type="ChEBI" id="CHEBI:28938"/>
        <dbReference type="EC" id="3.5.4.4"/>
    </reaction>
    <physiologicalReaction direction="left-to-right" evidence="7">
        <dbReference type="Rhea" id="RHEA:24409"/>
    </physiologicalReaction>
</comment>
<comment type="similarity">
    <text evidence="2 10">Belongs to the purine nucleoside phosphorylase YfiH/LACC1 family.</text>
</comment>
<evidence type="ECO:0000256" key="10">
    <source>
        <dbReference type="RuleBase" id="RU361274"/>
    </source>
</evidence>
<dbReference type="EMBL" id="CP000360">
    <property type="protein sequence ID" value="ABF43103.1"/>
    <property type="molecule type" value="Genomic_DNA"/>
</dbReference>
<organism evidence="11 12">
    <name type="scientific">Koribacter versatilis (strain Ellin345)</name>
    <dbReference type="NCBI Taxonomy" id="204669"/>
    <lineage>
        <taxon>Bacteria</taxon>
        <taxon>Pseudomonadati</taxon>
        <taxon>Acidobacteriota</taxon>
        <taxon>Terriglobia</taxon>
        <taxon>Terriglobales</taxon>
        <taxon>Candidatus Korobacteraceae</taxon>
        <taxon>Candidatus Korobacter</taxon>
    </lineage>
</organism>
<dbReference type="InterPro" id="IPR038371">
    <property type="entry name" value="Cu_polyphenol_OxRdtase_sf"/>
</dbReference>
<dbReference type="HOGENOM" id="CLU_065784_0_0_0"/>
<keyword evidence="12" id="KW-1185">Reference proteome</keyword>
<dbReference type="eggNOG" id="COG1496">
    <property type="taxonomic scope" value="Bacteria"/>
</dbReference>
<dbReference type="SUPFAM" id="SSF64438">
    <property type="entry name" value="CNF1/YfiH-like putative cysteine hydrolases"/>
    <property type="match status" value="1"/>
</dbReference>
<dbReference type="GO" id="GO:0016787">
    <property type="term" value="F:hydrolase activity"/>
    <property type="evidence" value="ECO:0007669"/>
    <property type="project" value="UniProtKB-KW"/>
</dbReference>
<protein>
    <recommendedName>
        <fullName evidence="10">Purine nucleoside phosphorylase</fullName>
    </recommendedName>
</protein>
<dbReference type="STRING" id="204669.Acid345_4103"/>
<gene>
    <name evidence="11" type="ordered locus">Acid345_4103</name>
</gene>
<dbReference type="Proteomes" id="UP000002432">
    <property type="component" value="Chromosome"/>
</dbReference>